<evidence type="ECO:0008006" key="4">
    <source>
        <dbReference type="Google" id="ProtNLM"/>
    </source>
</evidence>
<dbReference type="EMBL" id="MBFS01002247">
    <property type="protein sequence ID" value="PVU99584.1"/>
    <property type="molecule type" value="Genomic_DNA"/>
</dbReference>
<evidence type="ECO:0000256" key="1">
    <source>
        <dbReference type="SAM" id="MobiDB-lite"/>
    </source>
</evidence>
<dbReference type="Proteomes" id="UP000245609">
    <property type="component" value="Unassembled WGS sequence"/>
</dbReference>
<feature type="region of interest" description="Disordered" evidence="1">
    <location>
        <begin position="218"/>
        <end position="264"/>
    </location>
</feature>
<dbReference type="GO" id="GO:0006355">
    <property type="term" value="P:regulation of DNA-templated transcription"/>
    <property type="evidence" value="ECO:0007669"/>
    <property type="project" value="InterPro"/>
</dbReference>
<dbReference type="InterPro" id="IPR012479">
    <property type="entry name" value="SAP30BP"/>
</dbReference>
<accession>A0A2T9Z4X2</accession>
<evidence type="ECO:0000313" key="2">
    <source>
        <dbReference type="EMBL" id="PVU99584.1"/>
    </source>
</evidence>
<feature type="compositionally biased region" description="Basic and acidic residues" evidence="1">
    <location>
        <begin position="227"/>
        <end position="236"/>
    </location>
</feature>
<reference evidence="2 3" key="1">
    <citation type="journal article" date="2018" name="MBio">
        <title>Comparative Genomics Reveals the Core Gene Toolbox for the Fungus-Insect Symbiosis.</title>
        <authorList>
            <person name="Wang Y."/>
            <person name="Stata M."/>
            <person name="Wang W."/>
            <person name="Stajich J.E."/>
            <person name="White M.M."/>
            <person name="Moncalvo J.M."/>
        </authorList>
    </citation>
    <scope>NUCLEOTIDE SEQUENCE [LARGE SCALE GENOMIC DNA]</scope>
    <source>
        <strain evidence="2 3">SC-DP-2</strain>
    </source>
</reference>
<feature type="compositionally biased region" description="Basic and acidic residues" evidence="1">
    <location>
        <begin position="38"/>
        <end position="53"/>
    </location>
</feature>
<comment type="caution">
    <text evidence="2">The sequence shown here is derived from an EMBL/GenBank/DDBJ whole genome shotgun (WGS) entry which is preliminary data.</text>
</comment>
<dbReference type="AlphaFoldDB" id="A0A2T9Z4X2"/>
<gene>
    <name evidence="2" type="ORF">BB560_005479</name>
</gene>
<dbReference type="STRING" id="133381.A0A2T9Z4X2"/>
<feature type="compositionally biased region" description="Basic and acidic residues" evidence="1">
    <location>
        <begin position="255"/>
        <end position="264"/>
    </location>
</feature>
<evidence type="ECO:0000313" key="3">
    <source>
        <dbReference type="Proteomes" id="UP000245609"/>
    </source>
</evidence>
<dbReference type="GO" id="GO:0005634">
    <property type="term" value="C:nucleus"/>
    <property type="evidence" value="ECO:0007669"/>
    <property type="project" value="TreeGrafter"/>
</dbReference>
<dbReference type="Pfam" id="PF07818">
    <property type="entry name" value="HCNGP"/>
    <property type="match status" value="1"/>
</dbReference>
<proteinExistence type="predicted"/>
<organism evidence="2 3">
    <name type="scientific">Smittium megazygosporum</name>
    <dbReference type="NCBI Taxonomy" id="133381"/>
    <lineage>
        <taxon>Eukaryota</taxon>
        <taxon>Fungi</taxon>
        <taxon>Fungi incertae sedis</taxon>
        <taxon>Zoopagomycota</taxon>
        <taxon>Kickxellomycotina</taxon>
        <taxon>Harpellomycetes</taxon>
        <taxon>Harpellales</taxon>
        <taxon>Legeriomycetaceae</taxon>
        <taxon>Smittium</taxon>
    </lineage>
</organism>
<feature type="region of interest" description="Disordered" evidence="1">
    <location>
        <begin position="1"/>
        <end position="71"/>
    </location>
</feature>
<feature type="compositionally biased region" description="Polar residues" evidence="1">
    <location>
        <begin position="11"/>
        <end position="35"/>
    </location>
</feature>
<dbReference type="PANTHER" id="PTHR13464:SF0">
    <property type="entry name" value="SAP30-BINDING PROTEIN"/>
    <property type="match status" value="1"/>
</dbReference>
<dbReference type="OrthoDB" id="1714508at2759"/>
<dbReference type="PANTHER" id="PTHR13464">
    <property type="entry name" value="TRANSCRIPTIONAL REGULATOR PROTEIN HCNGP"/>
    <property type="match status" value="1"/>
</dbReference>
<protein>
    <recommendedName>
        <fullName evidence="4">HCNGP-like protein</fullName>
    </recommendedName>
</protein>
<keyword evidence="3" id="KW-1185">Reference proteome</keyword>
<sequence length="264" mass="30543">MDPLGLVAYSDSENSQDEQNPPLQESTQKVQTPSVNVDKPRDKLTGKKEKELIEDPSTQKNEVLNESDDHDSEFSEIDMMIRFLSSLYSEKNQFPKPITTQTCDEQLEEKFQHFYDLKKQGFHFNEQLIKNKNFNNPSIYDKLLEHLEIQELGTNFPISQFNPKEFPECMYYDKHEELRQKIEEEKALKNSGSAEGHSHTPRTGVAFVSRGVKTFGTLEESSSYSKSKIDPNEALKKASQVASMLSKDKKSHRQNRWDRTVTEK</sequence>
<name>A0A2T9Z4X2_9FUNG</name>